<gene>
    <name evidence="1" type="ORF">PR002_g12941</name>
</gene>
<reference evidence="1 2" key="1">
    <citation type="submission" date="2018-09" db="EMBL/GenBank/DDBJ databases">
        <title>Genomic investigation of the strawberry pathogen Phytophthora fragariae indicates pathogenicity is determined by transcriptional variation in three key races.</title>
        <authorList>
            <person name="Adams T.M."/>
            <person name="Armitage A.D."/>
            <person name="Sobczyk M.K."/>
            <person name="Bates H.J."/>
            <person name="Dunwell J.M."/>
            <person name="Nellist C.F."/>
            <person name="Harrison R.J."/>
        </authorList>
    </citation>
    <scope>NUCLEOTIDE SEQUENCE [LARGE SCALE GENOMIC DNA]</scope>
    <source>
        <strain evidence="1 2">SCRP324</strain>
    </source>
</reference>
<name>A0A6A3LKG5_9STRA</name>
<accession>A0A6A3LKG5</accession>
<dbReference type="AlphaFoldDB" id="A0A6A3LKG5"/>
<comment type="caution">
    <text evidence="1">The sequence shown here is derived from an EMBL/GenBank/DDBJ whole genome shotgun (WGS) entry which is preliminary data.</text>
</comment>
<dbReference type="EMBL" id="QXFU01000835">
    <property type="protein sequence ID" value="KAE9018970.1"/>
    <property type="molecule type" value="Genomic_DNA"/>
</dbReference>
<sequence length="71" mass="7745">MACSASELIVLLQAGGCPLQPIYEKATETKTIDVKGKAVLAQQATFDRPSSMKWVPSRGYVLQTDTANIFR</sequence>
<evidence type="ECO:0000313" key="2">
    <source>
        <dbReference type="Proteomes" id="UP000435112"/>
    </source>
</evidence>
<dbReference type="Proteomes" id="UP000435112">
    <property type="component" value="Unassembled WGS sequence"/>
</dbReference>
<protein>
    <submittedName>
        <fullName evidence="1">Uncharacterized protein</fullName>
    </submittedName>
</protein>
<evidence type="ECO:0000313" key="1">
    <source>
        <dbReference type="EMBL" id="KAE9018970.1"/>
    </source>
</evidence>
<organism evidence="1 2">
    <name type="scientific">Phytophthora rubi</name>
    <dbReference type="NCBI Taxonomy" id="129364"/>
    <lineage>
        <taxon>Eukaryota</taxon>
        <taxon>Sar</taxon>
        <taxon>Stramenopiles</taxon>
        <taxon>Oomycota</taxon>
        <taxon>Peronosporomycetes</taxon>
        <taxon>Peronosporales</taxon>
        <taxon>Peronosporaceae</taxon>
        <taxon>Phytophthora</taxon>
    </lineage>
</organism>
<proteinExistence type="predicted"/>